<dbReference type="Gene3D" id="3.40.50.2300">
    <property type="match status" value="1"/>
</dbReference>
<proteinExistence type="predicted"/>
<protein>
    <submittedName>
        <fullName evidence="2">Chemotaxis regulator - transmits chemoreceptor signals to flagelllar motor components CheY</fullName>
    </submittedName>
</protein>
<dbReference type="SUPFAM" id="SSF52172">
    <property type="entry name" value="CheY-like"/>
    <property type="match status" value="1"/>
</dbReference>
<sequence>MGSASILTEARIKMLQPISGSNRQILIVDDFTDMRMAIRRMLREIGEDNVEHACNGKNALEKMKCTKFDIVLCDYNLGEGKDGHQVLEEARYFGSVTPSCIFIMITAETSVPYVLGAIECQPDDYIAKPFTKELLHHRLQKVMERKRFLLDIYHAIQEKKYSEGILLAEARMKTKSRYVMEITKLLGWLYIKTEDYDAAVCFYQRLLERQSPHWAKFGLGQSKYYLGEIAAAISIFEGLVEDNQYFIEAYDWLAKCRVAMGDAAQALEQLAIASRLSPKTIARQLQLGELAKNEGDLDAAVSAYRAAISYGKHSCFKSAKEYLGMSEILVGRGDTLKALTNLKEARAELQAQPVDLLQILTTSADLHRVNKRDGEASKLLQQAATVYQDNMGDVPDEISIKLAESALSIGDTTLGASIVRSLAENNHDDDELLDQLRDVIEQTGYSESLAEVVDGSVTELRALNKEGISLAEDHRFAESLELFKQVLVKAPDSKAFNLNAALACIILMQNNGFDDNLLCEARAYLARVKKSGKADARYADLTKMLARLTAGQGE</sequence>
<dbReference type="Pfam" id="PF13181">
    <property type="entry name" value="TPR_8"/>
    <property type="match status" value="2"/>
</dbReference>
<dbReference type="InterPro" id="IPR011006">
    <property type="entry name" value="CheY-like_superfamily"/>
</dbReference>
<dbReference type="InterPro" id="IPR011990">
    <property type="entry name" value="TPR-like_helical_dom_sf"/>
</dbReference>
<dbReference type="InterPro" id="IPR001789">
    <property type="entry name" value="Sig_transdc_resp-reg_receiver"/>
</dbReference>
<dbReference type="PROSITE" id="PS50110">
    <property type="entry name" value="RESPONSE_REGULATORY"/>
    <property type="match status" value="1"/>
</dbReference>
<gene>
    <name evidence="2" type="ORF">MNBD_GAMMA26-2279</name>
</gene>
<accession>A0A3B1BAS4</accession>
<dbReference type="SUPFAM" id="SSF48452">
    <property type="entry name" value="TPR-like"/>
    <property type="match status" value="1"/>
</dbReference>
<dbReference type="Gene3D" id="1.25.40.10">
    <property type="entry name" value="Tetratricopeptide repeat domain"/>
    <property type="match status" value="1"/>
</dbReference>
<dbReference type="InterPro" id="IPR052048">
    <property type="entry name" value="ST_Response_Regulator"/>
</dbReference>
<keyword evidence="2" id="KW-0675">Receptor</keyword>
<dbReference type="SMART" id="SM00448">
    <property type="entry name" value="REC"/>
    <property type="match status" value="1"/>
</dbReference>
<dbReference type="PANTHER" id="PTHR43228:SF1">
    <property type="entry name" value="TWO-COMPONENT RESPONSE REGULATOR ARR22"/>
    <property type="match status" value="1"/>
</dbReference>
<name>A0A3B1BAS4_9ZZZZ</name>
<dbReference type="GO" id="GO:0000160">
    <property type="term" value="P:phosphorelay signal transduction system"/>
    <property type="evidence" value="ECO:0007669"/>
    <property type="project" value="InterPro"/>
</dbReference>
<dbReference type="Pfam" id="PF00072">
    <property type="entry name" value="Response_reg"/>
    <property type="match status" value="1"/>
</dbReference>
<evidence type="ECO:0000313" key="2">
    <source>
        <dbReference type="EMBL" id="VAX09084.1"/>
    </source>
</evidence>
<organism evidence="2">
    <name type="scientific">hydrothermal vent metagenome</name>
    <dbReference type="NCBI Taxonomy" id="652676"/>
    <lineage>
        <taxon>unclassified sequences</taxon>
        <taxon>metagenomes</taxon>
        <taxon>ecological metagenomes</taxon>
    </lineage>
</organism>
<dbReference type="InterPro" id="IPR019734">
    <property type="entry name" value="TPR_rpt"/>
</dbReference>
<feature type="domain" description="Response regulatory" evidence="1">
    <location>
        <begin position="24"/>
        <end position="143"/>
    </location>
</feature>
<dbReference type="PROSITE" id="PS50005">
    <property type="entry name" value="TPR"/>
    <property type="match status" value="1"/>
</dbReference>
<dbReference type="AlphaFoldDB" id="A0A3B1BAS4"/>
<dbReference type="PANTHER" id="PTHR43228">
    <property type="entry name" value="TWO-COMPONENT RESPONSE REGULATOR"/>
    <property type="match status" value="1"/>
</dbReference>
<dbReference type="CDD" id="cd17589">
    <property type="entry name" value="REC_TPR"/>
    <property type="match status" value="1"/>
</dbReference>
<reference evidence="2" key="1">
    <citation type="submission" date="2018-06" db="EMBL/GenBank/DDBJ databases">
        <authorList>
            <person name="Zhirakovskaya E."/>
        </authorList>
    </citation>
    <scope>NUCLEOTIDE SEQUENCE</scope>
</reference>
<evidence type="ECO:0000259" key="1">
    <source>
        <dbReference type="PROSITE" id="PS50110"/>
    </source>
</evidence>
<dbReference type="SMART" id="SM00028">
    <property type="entry name" value="TPR"/>
    <property type="match status" value="4"/>
</dbReference>
<dbReference type="EMBL" id="UOFX01000044">
    <property type="protein sequence ID" value="VAX09084.1"/>
    <property type="molecule type" value="Genomic_DNA"/>
</dbReference>